<keyword evidence="3" id="KW-1185">Reference proteome</keyword>
<sequence length="80" mass="8749">MPPAGMKLSPDPNVTTFCELQALPTDPDALLAKIGDLPTHFGGWADKIEQEATPPAAETPRRTRAHPAIRRRRRSSPGCY</sequence>
<evidence type="ECO:0000313" key="2">
    <source>
        <dbReference type="EMBL" id="GAA3799077.1"/>
    </source>
</evidence>
<evidence type="ECO:0000256" key="1">
    <source>
        <dbReference type="SAM" id="MobiDB-lite"/>
    </source>
</evidence>
<dbReference type="EMBL" id="BAABDE010000017">
    <property type="protein sequence ID" value="GAA3799077.1"/>
    <property type="molecule type" value="Genomic_DNA"/>
</dbReference>
<name>A0ABP7HLY5_9ACTN</name>
<dbReference type="Proteomes" id="UP001501009">
    <property type="component" value="Unassembled WGS sequence"/>
</dbReference>
<proteinExistence type="predicted"/>
<gene>
    <name evidence="2" type="ORF">GCM10022403_036280</name>
</gene>
<protein>
    <submittedName>
        <fullName evidence="2">Uncharacterized protein</fullName>
    </submittedName>
</protein>
<evidence type="ECO:0000313" key="3">
    <source>
        <dbReference type="Proteomes" id="UP001501009"/>
    </source>
</evidence>
<reference evidence="3" key="1">
    <citation type="journal article" date="2019" name="Int. J. Syst. Evol. Microbiol.">
        <title>The Global Catalogue of Microorganisms (GCM) 10K type strain sequencing project: providing services to taxonomists for standard genome sequencing and annotation.</title>
        <authorList>
            <consortium name="The Broad Institute Genomics Platform"/>
            <consortium name="The Broad Institute Genome Sequencing Center for Infectious Disease"/>
            <person name="Wu L."/>
            <person name="Ma J."/>
        </authorList>
    </citation>
    <scope>NUCLEOTIDE SEQUENCE [LARGE SCALE GENOMIC DNA]</scope>
    <source>
        <strain evidence="3">JCM 17138</strain>
    </source>
</reference>
<feature type="compositionally biased region" description="Basic residues" evidence="1">
    <location>
        <begin position="62"/>
        <end position="80"/>
    </location>
</feature>
<accession>A0ABP7HLY5</accession>
<feature type="region of interest" description="Disordered" evidence="1">
    <location>
        <begin position="49"/>
        <end position="80"/>
    </location>
</feature>
<organism evidence="2 3">
    <name type="scientific">Streptomyces coacervatus</name>
    <dbReference type="NCBI Taxonomy" id="647381"/>
    <lineage>
        <taxon>Bacteria</taxon>
        <taxon>Bacillati</taxon>
        <taxon>Actinomycetota</taxon>
        <taxon>Actinomycetes</taxon>
        <taxon>Kitasatosporales</taxon>
        <taxon>Streptomycetaceae</taxon>
        <taxon>Streptomyces</taxon>
    </lineage>
</organism>
<comment type="caution">
    <text evidence="2">The sequence shown here is derived from an EMBL/GenBank/DDBJ whole genome shotgun (WGS) entry which is preliminary data.</text>
</comment>